<protein>
    <submittedName>
        <fullName evidence="1">Uncharacterized protein</fullName>
    </submittedName>
</protein>
<sequence length="173" mass="19692">MYDSLQIDVSDFSPEQVAEVLRFVASLRESEHGDEEYIVVEDEVDREELWRDADPEGWTLEHVDLLRERLRERGNDVQLAAFDLAIKQGGFVSRASVFRVGGYGSSRRLNNWIGPFNKVFGELVKDHGLDSNVLPVGAVYDPEPTGYQRVLGYRVHAGIVRLVREREESIADD</sequence>
<name>A0ABU2H045_9ACTN</name>
<evidence type="ECO:0000313" key="1">
    <source>
        <dbReference type="EMBL" id="MDS1116369.1"/>
    </source>
</evidence>
<accession>A0ABU2H045</accession>
<keyword evidence="2" id="KW-1185">Reference proteome</keyword>
<evidence type="ECO:0000313" key="2">
    <source>
        <dbReference type="Proteomes" id="UP001265083"/>
    </source>
</evidence>
<dbReference type="EMBL" id="JAVLUS010000024">
    <property type="protein sequence ID" value="MDS1116369.1"/>
    <property type="molecule type" value="Genomic_DNA"/>
</dbReference>
<proteinExistence type="predicted"/>
<comment type="caution">
    <text evidence="1">The sequence shown here is derived from an EMBL/GenBank/DDBJ whole genome shotgun (WGS) entry which is preliminary data.</text>
</comment>
<reference evidence="1 2" key="1">
    <citation type="submission" date="2023-08" db="EMBL/GenBank/DDBJ databases">
        <title>Bioegradation of LLDPE and BLDPE plastic by marine bacteria from coast plastic debris.</title>
        <authorList>
            <person name="Rong Z."/>
        </authorList>
    </citation>
    <scope>NUCLEOTIDE SEQUENCE [LARGE SCALE GENOMIC DNA]</scope>
    <source>
        <strain evidence="1 2">Z-2</strain>
    </source>
</reference>
<organism evidence="1 2">
    <name type="scientific">Gordonia westfalica</name>
    <dbReference type="NCBI Taxonomy" id="158898"/>
    <lineage>
        <taxon>Bacteria</taxon>
        <taxon>Bacillati</taxon>
        <taxon>Actinomycetota</taxon>
        <taxon>Actinomycetes</taxon>
        <taxon>Mycobacteriales</taxon>
        <taxon>Gordoniaceae</taxon>
        <taxon>Gordonia</taxon>
    </lineage>
</organism>
<gene>
    <name evidence="1" type="ORF">RD149_21735</name>
</gene>
<dbReference type="Proteomes" id="UP001265083">
    <property type="component" value="Unassembled WGS sequence"/>
</dbReference>